<dbReference type="OrthoDB" id="6730379at2759"/>
<keyword evidence="3 8" id="KW-0812">Transmembrane</keyword>
<keyword evidence="6" id="KW-0325">Glycoprotein</keyword>
<feature type="transmembrane region" description="Helical" evidence="8">
    <location>
        <begin position="298"/>
        <end position="321"/>
    </location>
</feature>
<evidence type="ECO:0000256" key="5">
    <source>
        <dbReference type="ARBA" id="ARBA00023136"/>
    </source>
</evidence>
<dbReference type="InterPro" id="IPR011701">
    <property type="entry name" value="MFS"/>
</dbReference>
<comment type="subcellular location">
    <subcellularLocation>
        <location evidence="1">Membrane</location>
        <topology evidence="1">Multi-pass membrane protein</topology>
    </subcellularLocation>
</comment>
<keyword evidence="5 8" id="KW-0472">Membrane</keyword>
<dbReference type="InterPro" id="IPR036259">
    <property type="entry name" value="MFS_trans_sf"/>
</dbReference>
<evidence type="ECO:0000259" key="9">
    <source>
        <dbReference type="PROSITE" id="PS50850"/>
    </source>
</evidence>
<dbReference type="PaxDb" id="5507-FOXG_13510P0"/>
<comment type="caution">
    <text evidence="10">The sequence shown here is derived from an EMBL/GenBank/DDBJ whole genome shotgun (WGS) entry which is preliminary data.</text>
</comment>
<dbReference type="PANTHER" id="PTHR43791:SF70">
    <property type="entry name" value="MAJOR FACILITATOR SUPERFAMILY (MFS) PROFILE DOMAIN-CONTAINING PROTEIN"/>
    <property type="match status" value="1"/>
</dbReference>
<organism evidence="10">
    <name type="scientific">Fusarium oxysporum (strain Fo5176)</name>
    <name type="common">Fusarium vascular wilt</name>
    <dbReference type="NCBI Taxonomy" id="660025"/>
    <lineage>
        <taxon>Eukaryota</taxon>
        <taxon>Fungi</taxon>
        <taxon>Dikarya</taxon>
        <taxon>Ascomycota</taxon>
        <taxon>Pezizomycotina</taxon>
        <taxon>Sordariomycetes</taxon>
        <taxon>Hypocreomycetidae</taxon>
        <taxon>Hypocreales</taxon>
        <taxon>Nectriaceae</taxon>
        <taxon>Fusarium</taxon>
        <taxon>Fusarium oxysporum species complex</taxon>
    </lineage>
</organism>
<gene>
    <name evidence="10" type="ORF">FOXB_02506</name>
</gene>
<feature type="transmembrane region" description="Helical" evidence="8">
    <location>
        <begin position="423"/>
        <end position="443"/>
    </location>
</feature>
<feature type="transmembrane region" description="Helical" evidence="8">
    <location>
        <begin position="341"/>
        <end position="357"/>
    </location>
</feature>
<protein>
    <recommendedName>
        <fullName evidence="9">Major facilitator superfamily (MFS) profile domain-containing protein</fullName>
    </recommendedName>
</protein>
<evidence type="ECO:0000256" key="3">
    <source>
        <dbReference type="ARBA" id="ARBA00022692"/>
    </source>
</evidence>
<dbReference type="AlphaFoldDB" id="F9F7Y1"/>
<dbReference type="Gene3D" id="1.20.1250.20">
    <property type="entry name" value="MFS general substrate transporter like domains"/>
    <property type="match status" value="2"/>
</dbReference>
<accession>F9F7Y1</accession>
<keyword evidence="4 8" id="KW-1133">Transmembrane helix</keyword>
<name>F9F7Y1_FUSOF</name>
<evidence type="ECO:0000256" key="8">
    <source>
        <dbReference type="SAM" id="Phobius"/>
    </source>
</evidence>
<dbReference type="InterPro" id="IPR020846">
    <property type="entry name" value="MFS_dom"/>
</dbReference>
<evidence type="ECO:0000256" key="7">
    <source>
        <dbReference type="SAM" id="MobiDB-lite"/>
    </source>
</evidence>
<keyword evidence="2" id="KW-0813">Transport</keyword>
<proteinExistence type="predicted"/>
<sequence length="530" mass="59159">MSDTPKPIVESPPSVEAIEDSELKDGHNEMDVHDRENAVGYSEYLEARDIDFSDAEAKKLRWKLDLVILPMFLVTQALQFMDKTSLNYANLFGYQEALGLKGNQFNYLSAMVYAGYFFGQYPCGWLIGRFPAQKVMAISVFLWGLMVIIMTQSRDYSSALAVRFIMGVFEAAVTPGLTLMTGFWYTRREIPLRQCIWYSSLGWGGIVGSYISMGVSKLPVDLKPERWELIFYILGGATCIWAFVIWFLLPDSPSNARFLNHRERLIAVKRVASNETGIKNKAFDKDQVVLGFTDPKTLLLFTSVFAAAIPNGVVNSFSTIIIRDMGFSTTRTTQLKSVGDAVQIIGLIIGGSIILNVPNSRLLTATAANMLCTISAACMAYLPRDNTWGRLVCFWLVNTQSVGFTVSLTTISSNMAGYTHRSLASALVFTAYCWGNFAGPFVVKKSEAPHFTGATIGLLVGYAIKFCCHLGLLVYMYLINRHRNKTYGPPNKERSNEAEYANDPRLMSHPRTRVFALKLIKANRPEMNTA</sequence>
<feature type="transmembrane region" description="Helical" evidence="8">
    <location>
        <begin position="197"/>
        <end position="217"/>
    </location>
</feature>
<dbReference type="GO" id="GO:0022857">
    <property type="term" value="F:transmembrane transporter activity"/>
    <property type="evidence" value="ECO:0007669"/>
    <property type="project" value="InterPro"/>
</dbReference>
<dbReference type="GO" id="GO:0016020">
    <property type="term" value="C:membrane"/>
    <property type="evidence" value="ECO:0007669"/>
    <property type="project" value="UniProtKB-SubCell"/>
</dbReference>
<dbReference type="Pfam" id="PF07690">
    <property type="entry name" value="MFS_1"/>
    <property type="match status" value="1"/>
</dbReference>
<evidence type="ECO:0000256" key="6">
    <source>
        <dbReference type="ARBA" id="ARBA00023180"/>
    </source>
</evidence>
<dbReference type="PROSITE" id="PS50850">
    <property type="entry name" value="MFS"/>
    <property type="match status" value="1"/>
</dbReference>
<feature type="transmembrane region" description="Helical" evidence="8">
    <location>
        <begin position="135"/>
        <end position="152"/>
    </location>
</feature>
<feature type="domain" description="Major facilitator superfamily (MFS) profile" evidence="9">
    <location>
        <begin position="68"/>
        <end position="483"/>
    </location>
</feature>
<feature type="transmembrane region" description="Helical" evidence="8">
    <location>
        <begin position="164"/>
        <end position="185"/>
    </location>
</feature>
<feature type="transmembrane region" description="Helical" evidence="8">
    <location>
        <begin position="229"/>
        <end position="249"/>
    </location>
</feature>
<dbReference type="EMBL" id="AFQF01000750">
    <property type="protein sequence ID" value="EGU86983.1"/>
    <property type="molecule type" value="Genomic_DNA"/>
</dbReference>
<dbReference type="PANTHER" id="PTHR43791">
    <property type="entry name" value="PERMEASE-RELATED"/>
    <property type="match status" value="1"/>
</dbReference>
<reference evidence="10" key="1">
    <citation type="journal article" date="2012" name="Mol. Plant Microbe Interact.">
        <title>A highly conserved effector in Fusarium oxysporum is required for full virulence on Arabidopsis.</title>
        <authorList>
            <person name="Thatcher L.F."/>
            <person name="Gardiner D.M."/>
            <person name="Kazan K."/>
            <person name="Manners J."/>
        </authorList>
    </citation>
    <scope>NUCLEOTIDE SEQUENCE [LARGE SCALE GENOMIC DNA]</scope>
    <source>
        <strain evidence="10">Fo5176</strain>
    </source>
</reference>
<evidence type="ECO:0000256" key="4">
    <source>
        <dbReference type="ARBA" id="ARBA00022989"/>
    </source>
</evidence>
<evidence type="ECO:0000256" key="2">
    <source>
        <dbReference type="ARBA" id="ARBA00022448"/>
    </source>
</evidence>
<evidence type="ECO:0000313" key="10">
    <source>
        <dbReference type="EMBL" id="EGU86983.1"/>
    </source>
</evidence>
<evidence type="ECO:0000256" key="1">
    <source>
        <dbReference type="ARBA" id="ARBA00004141"/>
    </source>
</evidence>
<feature type="transmembrane region" description="Helical" evidence="8">
    <location>
        <begin position="107"/>
        <end position="128"/>
    </location>
</feature>
<feature type="region of interest" description="Disordered" evidence="7">
    <location>
        <begin position="1"/>
        <end position="29"/>
    </location>
</feature>
<feature type="transmembrane region" description="Helical" evidence="8">
    <location>
        <begin position="455"/>
        <end position="478"/>
    </location>
</feature>
<dbReference type="SUPFAM" id="SSF103473">
    <property type="entry name" value="MFS general substrate transporter"/>
    <property type="match status" value="1"/>
</dbReference>